<keyword evidence="3" id="KW-0032">Aminotransferase</keyword>
<dbReference type="RefSeq" id="WP_009280562.1">
    <property type="nucleotide sequence ID" value="NZ_CAIT01000004.1"/>
</dbReference>
<sequence>MLQQQTQLVCQKERFALPDHTHYINCATRGPFSRSVEQAGVEAIRRQTNPFGITAHDFLSASTRSKALFSQLIHNPDPERVAVIPSVSYGMAVVARNLPRKPGIARGQRIILIDSEFPSDVYAWQRVSDELGLHIHTVQMPDRFPLGAEWNQRILEAIDTNTALVVVPPVHWMYGIRFGLEAIGQRARDVGAWLAVDGTQSVGAMPFDCEQIQPDALICAGYKWLMGPYSSGFAYFSDAFDDGIPLEENWMARIDSDQFHRLTDYQPTYRPKAYRYNMGEQSHFIHSPMMEAALAQLLEWQPDRIQDYCRTLLADSLTDWQELGCQIEPETGRSHHLVGVWLPQQAEPLAIQQALLKRNVSVSVRARALRISPNVYNDERDVVALTDALKQALT</sequence>
<dbReference type="eggNOG" id="COG0520">
    <property type="taxonomic scope" value="Bacteria"/>
</dbReference>
<dbReference type="PANTHER" id="PTHR43586:SF15">
    <property type="entry name" value="BLR3095 PROTEIN"/>
    <property type="match status" value="1"/>
</dbReference>
<dbReference type="Gene3D" id="3.40.640.10">
    <property type="entry name" value="Type I PLP-dependent aspartate aminotransferase-like (Major domain)"/>
    <property type="match status" value="1"/>
</dbReference>
<dbReference type="SUPFAM" id="SSF53383">
    <property type="entry name" value="PLP-dependent transferases"/>
    <property type="match status" value="1"/>
</dbReference>
<evidence type="ECO:0000313" key="4">
    <source>
        <dbReference type="Proteomes" id="UP000009309"/>
    </source>
</evidence>
<dbReference type="STRING" id="1185876.BN8_00937"/>
<dbReference type="InterPro" id="IPR000192">
    <property type="entry name" value="Aminotrans_V_dom"/>
</dbReference>
<dbReference type="AlphaFoldDB" id="I2GDK2"/>
<dbReference type="Proteomes" id="UP000009309">
    <property type="component" value="Unassembled WGS sequence"/>
</dbReference>
<dbReference type="InterPro" id="IPR015424">
    <property type="entry name" value="PyrdxlP-dep_Trfase"/>
</dbReference>
<evidence type="ECO:0000313" key="3">
    <source>
        <dbReference type="EMBL" id="CCH51976.1"/>
    </source>
</evidence>
<dbReference type="InterPro" id="IPR015422">
    <property type="entry name" value="PyrdxlP-dep_Trfase_small"/>
</dbReference>
<gene>
    <name evidence="3" type="ORF">BN8_00937</name>
</gene>
<evidence type="ECO:0000256" key="1">
    <source>
        <dbReference type="ARBA" id="ARBA00022898"/>
    </source>
</evidence>
<evidence type="ECO:0000259" key="2">
    <source>
        <dbReference type="Pfam" id="PF00266"/>
    </source>
</evidence>
<accession>I2GDK2</accession>
<name>I2GDK2_9BACT</name>
<dbReference type="OrthoDB" id="513408at2"/>
<keyword evidence="1" id="KW-0663">Pyridoxal phosphate</keyword>
<dbReference type="PANTHER" id="PTHR43586">
    <property type="entry name" value="CYSTEINE DESULFURASE"/>
    <property type="match status" value="1"/>
</dbReference>
<keyword evidence="4" id="KW-1185">Reference proteome</keyword>
<comment type="caution">
    <text evidence="3">The sequence shown here is derived from an EMBL/GenBank/DDBJ whole genome shotgun (WGS) entry which is preliminary data.</text>
</comment>
<proteinExistence type="predicted"/>
<dbReference type="Gene3D" id="3.90.1150.10">
    <property type="entry name" value="Aspartate Aminotransferase, domain 1"/>
    <property type="match status" value="1"/>
</dbReference>
<reference evidence="3 4" key="1">
    <citation type="journal article" date="2012" name="J. Bacteriol.">
        <title>Genome Sequence of the Filamentous Bacterium Fibrisoma limi BUZ 3T.</title>
        <authorList>
            <person name="Filippini M."/>
            <person name="Qi W."/>
            <person name="Jaenicke S."/>
            <person name="Goesmann A."/>
            <person name="Smits T.H."/>
            <person name="Bagheri H.C."/>
        </authorList>
    </citation>
    <scope>NUCLEOTIDE SEQUENCE [LARGE SCALE GENOMIC DNA]</scope>
    <source>
        <strain evidence="4">BUZ 3T</strain>
    </source>
</reference>
<protein>
    <submittedName>
        <fullName evidence="3">Aminotransferase class V</fullName>
    </submittedName>
</protein>
<dbReference type="InterPro" id="IPR015421">
    <property type="entry name" value="PyrdxlP-dep_Trfase_major"/>
</dbReference>
<dbReference type="Pfam" id="PF00266">
    <property type="entry name" value="Aminotran_5"/>
    <property type="match status" value="1"/>
</dbReference>
<feature type="domain" description="Aminotransferase class V" evidence="2">
    <location>
        <begin position="58"/>
        <end position="363"/>
    </location>
</feature>
<keyword evidence="3" id="KW-0808">Transferase</keyword>
<dbReference type="EMBL" id="CAIT01000004">
    <property type="protein sequence ID" value="CCH51976.1"/>
    <property type="molecule type" value="Genomic_DNA"/>
</dbReference>
<organism evidence="3 4">
    <name type="scientific">Fibrisoma limi BUZ 3</name>
    <dbReference type="NCBI Taxonomy" id="1185876"/>
    <lineage>
        <taxon>Bacteria</taxon>
        <taxon>Pseudomonadati</taxon>
        <taxon>Bacteroidota</taxon>
        <taxon>Cytophagia</taxon>
        <taxon>Cytophagales</taxon>
        <taxon>Spirosomataceae</taxon>
        <taxon>Fibrisoma</taxon>
    </lineage>
</organism>
<dbReference type="GO" id="GO:0008483">
    <property type="term" value="F:transaminase activity"/>
    <property type="evidence" value="ECO:0007669"/>
    <property type="project" value="UniProtKB-KW"/>
</dbReference>